<protein>
    <submittedName>
        <fullName evidence="1">3702_t:CDS:1</fullName>
    </submittedName>
</protein>
<evidence type="ECO:0000313" key="1">
    <source>
        <dbReference type="EMBL" id="CAG8512433.1"/>
    </source>
</evidence>
<comment type="caution">
    <text evidence="1">The sequence shown here is derived from an EMBL/GenBank/DDBJ whole genome shotgun (WGS) entry which is preliminary data.</text>
</comment>
<accession>A0ACA9L6Z9</accession>
<proteinExistence type="predicted"/>
<dbReference type="Proteomes" id="UP000789702">
    <property type="component" value="Unassembled WGS sequence"/>
</dbReference>
<name>A0ACA9L6Z9_9GLOM</name>
<evidence type="ECO:0000313" key="2">
    <source>
        <dbReference type="Proteomes" id="UP000789702"/>
    </source>
</evidence>
<dbReference type="EMBL" id="CAJVPU010003071">
    <property type="protein sequence ID" value="CAG8512433.1"/>
    <property type="molecule type" value="Genomic_DNA"/>
</dbReference>
<organism evidence="1 2">
    <name type="scientific">Dentiscutata heterogama</name>
    <dbReference type="NCBI Taxonomy" id="1316150"/>
    <lineage>
        <taxon>Eukaryota</taxon>
        <taxon>Fungi</taxon>
        <taxon>Fungi incertae sedis</taxon>
        <taxon>Mucoromycota</taxon>
        <taxon>Glomeromycotina</taxon>
        <taxon>Glomeromycetes</taxon>
        <taxon>Diversisporales</taxon>
        <taxon>Gigasporaceae</taxon>
        <taxon>Dentiscutata</taxon>
    </lineage>
</organism>
<sequence length="681" mass="79430">MALAPAIGLVALTKVVVQDLQTIYENAQCNQYIAKTLLDRTKTAEYFLDILSRNEDHEFLTKIIIQEKVDIYEKVDNYENIQCNKYTCKMSFKSDNNKVSISERNFYLATQKFKNTLEQVKKFAKEVTQFKGIKKYWNASNVRKKFDRLMKEYDGYMNDLNTTVTITNAVQITIDMKKIEKEFEKIDKYLESNKKTTDDITIQEISCIQNIQNQKLALINSEDLIDPPIIEKKCTSGSVFKKLYRKDTEIIEVACKPTKGHNAFRQLKILAKLSYLQNIIRFYGILDINNEDFIVSEWAEYGSLKDVYTTYYISWLKKVQILQDICRGLIFLKEANIFHHDVRCENVMITKNMEAKLTNFDYSRMNDAPTINMIETSDCIVNWMAPEKMDAKMKQNYTVNCEIFSFGMLIWELCYEKIPYEKMSPEEIMIHVLSGNRETLTLEVCKFKNEDDKNIMLSLMEIISKAWDKLPTKRIDFIELSLSLKNLAPDHTIPDDCSRLKQDNPKDLEKIEYSNINGNSSMPKYDDKNYKLMDLVMQVEEGIELHNKGNYEDAWRCFVENAELNHPLAKYWKGFYLWKGHHVSKDLAQAIALFKEAADDGIVPAQYRYACALQLNEEIDLETREEYINYLKLSANNGHDAAQYKLGDHYLSIDKEIALKYLNLAAAQNNNNAKEKLKILQ</sequence>
<keyword evidence="2" id="KW-1185">Reference proteome</keyword>
<gene>
    <name evidence="1" type="ORF">DHETER_LOCUS3523</name>
</gene>
<reference evidence="1" key="1">
    <citation type="submission" date="2021-06" db="EMBL/GenBank/DDBJ databases">
        <authorList>
            <person name="Kallberg Y."/>
            <person name="Tangrot J."/>
            <person name="Rosling A."/>
        </authorList>
    </citation>
    <scope>NUCLEOTIDE SEQUENCE</scope>
    <source>
        <strain evidence="1">IL203A</strain>
    </source>
</reference>